<evidence type="ECO:0000256" key="1">
    <source>
        <dbReference type="ARBA" id="ARBA00022737"/>
    </source>
</evidence>
<dbReference type="SUPFAM" id="SSF52540">
    <property type="entry name" value="P-loop containing nucleoside triphosphate hydrolases"/>
    <property type="match status" value="1"/>
</dbReference>
<dbReference type="Pfam" id="PF24883">
    <property type="entry name" value="NPHP3_N"/>
    <property type="match status" value="1"/>
</dbReference>
<evidence type="ECO:0000313" key="3">
    <source>
        <dbReference type="EMBL" id="KAH7041613.1"/>
    </source>
</evidence>
<dbReference type="GeneID" id="70185881"/>
<dbReference type="PROSITE" id="PS50837">
    <property type="entry name" value="NACHT"/>
    <property type="match status" value="1"/>
</dbReference>
<organism evidence="3 4">
    <name type="scientific">Microdochium trichocladiopsis</name>
    <dbReference type="NCBI Taxonomy" id="1682393"/>
    <lineage>
        <taxon>Eukaryota</taxon>
        <taxon>Fungi</taxon>
        <taxon>Dikarya</taxon>
        <taxon>Ascomycota</taxon>
        <taxon>Pezizomycotina</taxon>
        <taxon>Sordariomycetes</taxon>
        <taxon>Xylariomycetidae</taxon>
        <taxon>Xylariales</taxon>
        <taxon>Microdochiaceae</taxon>
        <taxon>Microdochium</taxon>
    </lineage>
</organism>
<name>A0A9P8YKK9_9PEZI</name>
<evidence type="ECO:0000313" key="4">
    <source>
        <dbReference type="Proteomes" id="UP000756346"/>
    </source>
</evidence>
<proteinExistence type="predicted"/>
<dbReference type="RefSeq" id="XP_046019668.1">
    <property type="nucleotide sequence ID" value="XM_046156335.1"/>
</dbReference>
<dbReference type="PANTHER" id="PTHR10039:SF5">
    <property type="entry name" value="NACHT DOMAIN-CONTAINING PROTEIN"/>
    <property type="match status" value="1"/>
</dbReference>
<gene>
    <name evidence="3" type="ORF">B0I36DRAFT_345191</name>
</gene>
<accession>A0A9P8YKK9</accession>
<reference evidence="3" key="1">
    <citation type="journal article" date="2021" name="Nat. Commun.">
        <title>Genetic determinants of endophytism in the Arabidopsis root mycobiome.</title>
        <authorList>
            <person name="Mesny F."/>
            <person name="Miyauchi S."/>
            <person name="Thiergart T."/>
            <person name="Pickel B."/>
            <person name="Atanasova L."/>
            <person name="Karlsson M."/>
            <person name="Huettel B."/>
            <person name="Barry K.W."/>
            <person name="Haridas S."/>
            <person name="Chen C."/>
            <person name="Bauer D."/>
            <person name="Andreopoulos W."/>
            <person name="Pangilinan J."/>
            <person name="LaButti K."/>
            <person name="Riley R."/>
            <person name="Lipzen A."/>
            <person name="Clum A."/>
            <person name="Drula E."/>
            <person name="Henrissat B."/>
            <person name="Kohler A."/>
            <person name="Grigoriev I.V."/>
            <person name="Martin F.M."/>
            <person name="Hacquard S."/>
        </authorList>
    </citation>
    <scope>NUCLEOTIDE SEQUENCE</scope>
    <source>
        <strain evidence="3">MPI-CAGE-CH-0230</strain>
    </source>
</reference>
<dbReference type="AlphaFoldDB" id="A0A9P8YKK9"/>
<keyword evidence="1" id="KW-0677">Repeat</keyword>
<dbReference type="Gene3D" id="3.40.50.300">
    <property type="entry name" value="P-loop containing nucleotide triphosphate hydrolases"/>
    <property type="match status" value="1"/>
</dbReference>
<sequence>MFGNTLFIARNGSVLEVLAIVTVTCHFRMNRDYRGASTNARITWDAFVSEPYRLREDTVTTFSGANHNQYRDHYTEVAEVARENLRIDFLRQLRTCQYEEPRSRHVQVVHNHEIFASWQAQESAVLWVSADPGCGKSVLARYLVDEVIPGSSNSIVCYFFFKDGFDDQKSLAGAVSCILHQLFIRNPTLLTDEFLDEFRLDGDALLKSFRRLWHILLTASNQSTEQIVCVLDGLDECVGEAELVSTITGLYIAENKPCRLKFLLTSRPYPFHSRRIRRVESQPAQHASSWFKRPGSR</sequence>
<comment type="caution">
    <text evidence="3">The sequence shown here is derived from an EMBL/GenBank/DDBJ whole genome shotgun (WGS) entry which is preliminary data.</text>
</comment>
<dbReference type="InterPro" id="IPR027417">
    <property type="entry name" value="P-loop_NTPase"/>
</dbReference>
<protein>
    <recommendedName>
        <fullName evidence="2">NACHT domain-containing protein</fullName>
    </recommendedName>
</protein>
<keyword evidence="4" id="KW-1185">Reference proteome</keyword>
<dbReference type="PANTHER" id="PTHR10039">
    <property type="entry name" value="AMELOGENIN"/>
    <property type="match status" value="1"/>
</dbReference>
<dbReference type="Proteomes" id="UP000756346">
    <property type="component" value="Unassembled WGS sequence"/>
</dbReference>
<dbReference type="EMBL" id="JAGTJQ010000001">
    <property type="protein sequence ID" value="KAH7041613.1"/>
    <property type="molecule type" value="Genomic_DNA"/>
</dbReference>
<dbReference type="OrthoDB" id="194358at2759"/>
<dbReference type="InterPro" id="IPR056884">
    <property type="entry name" value="NPHP3-like_N"/>
</dbReference>
<dbReference type="InterPro" id="IPR007111">
    <property type="entry name" value="NACHT_NTPase"/>
</dbReference>
<feature type="domain" description="NACHT" evidence="2">
    <location>
        <begin position="124"/>
        <end position="268"/>
    </location>
</feature>
<evidence type="ECO:0000259" key="2">
    <source>
        <dbReference type="PROSITE" id="PS50837"/>
    </source>
</evidence>